<dbReference type="Gene3D" id="3.30.110.20">
    <property type="entry name" value="Alba-like domain"/>
    <property type="match status" value="1"/>
</dbReference>
<accession>A0A6J5L574</accession>
<dbReference type="GO" id="GO:0003676">
    <property type="term" value="F:nucleic acid binding"/>
    <property type="evidence" value="ECO:0007669"/>
    <property type="project" value="InterPro"/>
</dbReference>
<name>A0A6J5L574_9CAUD</name>
<dbReference type="EMBL" id="LR796226">
    <property type="protein sequence ID" value="CAB4128513.1"/>
    <property type="molecule type" value="Genomic_DNA"/>
</dbReference>
<reference evidence="1" key="1">
    <citation type="submission" date="2020-04" db="EMBL/GenBank/DDBJ databases">
        <authorList>
            <person name="Chiriac C."/>
            <person name="Salcher M."/>
            <person name="Ghai R."/>
            <person name="Kavagutti S V."/>
        </authorList>
    </citation>
    <scope>NUCLEOTIDE SEQUENCE</scope>
</reference>
<dbReference type="PANTHER" id="PTHR35331">
    <property type="entry name" value="STAGE V SPORULATION PROTEIN S"/>
    <property type="match status" value="1"/>
</dbReference>
<dbReference type="PANTHER" id="PTHR35331:SF1">
    <property type="entry name" value="STAGE V SPORULATION PROTEIN S"/>
    <property type="match status" value="1"/>
</dbReference>
<sequence>MSEDPTILPSTEEPFLRVSAGSNPQSVASAIAHAIYENKAVKLRAVGAGAVNQAVKAMAIARGYVAPRGMDLTCTPGFTTIESRDGEISAIVFAISVK</sequence>
<organism evidence="1">
    <name type="scientific">uncultured Caudovirales phage</name>
    <dbReference type="NCBI Taxonomy" id="2100421"/>
    <lineage>
        <taxon>Viruses</taxon>
        <taxon>Duplodnaviria</taxon>
        <taxon>Heunggongvirae</taxon>
        <taxon>Uroviricota</taxon>
        <taxon>Caudoviricetes</taxon>
        <taxon>Peduoviridae</taxon>
        <taxon>Maltschvirus</taxon>
        <taxon>Maltschvirus maltsch</taxon>
    </lineage>
</organism>
<dbReference type="InterPro" id="IPR036882">
    <property type="entry name" value="Alba-like_dom_sf"/>
</dbReference>
<dbReference type="Pfam" id="PF04232">
    <property type="entry name" value="SpoVS"/>
    <property type="match status" value="1"/>
</dbReference>
<evidence type="ECO:0000313" key="1">
    <source>
        <dbReference type="EMBL" id="CAB4128513.1"/>
    </source>
</evidence>
<gene>
    <name evidence="1" type="ORF">UFOVP111_39</name>
</gene>
<dbReference type="InterPro" id="IPR007347">
    <property type="entry name" value="SpoVS"/>
</dbReference>
<proteinExistence type="predicted"/>
<protein>
    <submittedName>
        <fullName evidence="1">SpoVS Stage V sporulation protein SpoVS</fullName>
    </submittedName>
</protein>